<reference evidence="11 12" key="1">
    <citation type="submission" date="2022-05" db="EMBL/GenBank/DDBJ databases">
        <authorList>
            <consortium name="Genoscope - CEA"/>
            <person name="William W."/>
        </authorList>
    </citation>
    <scope>NUCLEOTIDE SEQUENCE [LARGE SCALE GENOMIC DNA]</scope>
</reference>
<evidence type="ECO:0000256" key="1">
    <source>
        <dbReference type="ARBA" id="ARBA00004163"/>
    </source>
</evidence>
<dbReference type="PROSITE" id="PS50076">
    <property type="entry name" value="DNAJ_2"/>
    <property type="match status" value="1"/>
</dbReference>
<dbReference type="EMBL" id="CALNXJ010000028">
    <property type="protein sequence ID" value="CAH3134202.1"/>
    <property type="molecule type" value="Genomic_DNA"/>
</dbReference>
<dbReference type="Gene3D" id="3.40.30.10">
    <property type="entry name" value="Glutaredoxin"/>
    <property type="match status" value="6"/>
</dbReference>
<dbReference type="GO" id="GO:0005789">
    <property type="term" value="C:endoplasmic reticulum membrane"/>
    <property type="evidence" value="ECO:0007669"/>
    <property type="project" value="UniProtKB-SubCell"/>
</dbReference>
<feature type="domain" description="Thioredoxin" evidence="10">
    <location>
        <begin position="542"/>
        <end position="651"/>
    </location>
</feature>
<dbReference type="InterPro" id="IPR036249">
    <property type="entry name" value="Thioredoxin-like_sf"/>
</dbReference>
<protein>
    <recommendedName>
        <fullName evidence="2">DnaJ homolog subfamily C member 10</fullName>
    </recommendedName>
    <alternativeName>
        <fullName evidence="3">DnaJ homolog subfamily C member 16</fullName>
    </alternativeName>
    <alternativeName>
        <fullName evidence="6">Endoplasmic reticulum DNA J domain-containing protein 8</fullName>
    </alternativeName>
</protein>
<comment type="caution">
    <text evidence="11">The sequence shown here is derived from an EMBL/GenBank/DDBJ whole genome shotgun (WGS) entry which is preliminary data.</text>
</comment>
<feature type="domain" description="Thioredoxin" evidence="10">
    <location>
        <begin position="422"/>
        <end position="537"/>
    </location>
</feature>
<feature type="domain" description="J" evidence="9">
    <location>
        <begin position="22"/>
        <end position="87"/>
    </location>
</feature>
<evidence type="ECO:0000256" key="7">
    <source>
        <dbReference type="SAM" id="MobiDB-lite"/>
    </source>
</evidence>
<dbReference type="PROSITE" id="PS00636">
    <property type="entry name" value="DNAJ_1"/>
    <property type="match status" value="1"/>
</dbReference>
<keyword evidence="12" id="KW-1185">Reference proteome</keyword>
<dbReference type="GO" id="GO:0006914">
    <property type="term" value="P:autophagy"/>
    <property type="evidence" value="ECO:0007669"/>
    <property type="project" value="UniProtKB-KW"/>
</dbReference>
<dbReference type="GO" id="GO:0015035">
    <property type="term" value="F:protein-disulfide reductase activity"/>
    <property type="evidence" value="ECO:0007669"/>
    <property type="project" value="TreeGrafter"/>
</dbReference>
<comment type="subcellular location">
    <subcellularLocation>
        <location evidence="1">Endoplasmic reticulum membrane</location>
        <topology evidence="1">Single-pass type IV membrane protein</topology>
    </subcellularLocation>
</comment>
<evidence type="ECO:0000313" key="11">
    <source>
        <dbReference type="EMBL" id="CAH3134202.1"/>
    </source>
</evidence>
<dbReference type="SMART" id="SM00271">
    <property type="entry name" value="DnaJ"/>
    <property type="match status" value="1"/>
</dbReference>
<dbReference type="PRINTS" id="PR00625">
    <property type="entry name" value="JDOMAIN"/>
</dbReference>
<evidence type="ECO:0000256" key="8">
    <source>
        <dbReference type="SAM" id="SignalP"/>
    </source>
</evidence>
<dbReference type="AlphaFoldDB" id="A0AAU9X2L7"/>
<gene>
    <name evidence="11" type="ORF">PMEA_00015769</name>
</gene>
<feature type="region of interest" description="Disordered" evidence="7">
    <location>
        <begin position="771"/>
        <end position="801"/>
    </location>
</feature>
<evidence type="ECO:0000256" key="6">
    <source>
        <dbReference type="ARBA" id="ARBA00035043"/>
    </source>
</evidence>
<dbReference type="PROSITE" id="PS00194">
    <property type="entry name" value="THIOREDOXIN_1"/>
    <property type="match status" value="2"/>
</dbReference>
<evidence type="ECO:0000256" key="2">
    <source>
        <dbReference type="ARBA" id="ARBA00020920"/>
    </source>
</evidence>
<keyword evidence="8" id="KW-0732">Signal</keyword>
<feature type="domain" description="Thioredoxin" evidence="10">
    <location>
        <begin position="652"/>
        <end position="765"/>
    </location>
</feature>
<dbReference type="Pfam" id="PF00226">
    <property type="entry name" value="DnaJ"/>
    <property type="match status" value="1"/>
</dbReference>
<dbReference type="InterPro" id="IPR036869">
    <property type="entry name" value="J_dom_sf"/>
</dbReference>
<dbReference type="GO" id="GO:0005788">
    <property type="term" value="C:endoplasmic reticulum lumen"/>
    <property type="evidence" value="ECO:0007669"/>
    <property type="project" value="TreeGrafter"/>
</dbReference>
<dbReference type="PROSITE" id="PS51352">
    <property type="entry name" value="THIOREDOXIN_2"/>
    <property type="match status" value="4"/>
</dbReference>
<dbReference type="InterPro" id="IPR001623">
    <property type="entry name" value="DnaJ_domain"/>
</dbReference>
<feature type="signal peptide" evidence="8">
    <location>
        <begin position="1"/>
        <end position="20"/>
    </location>
</feature>
<evidence type="ECO:0000313" key="12">
    <source>
        <dbReference type="Proteomes" id="UP001159428"/>
    </source>
</evidence>
<dbReference type="GO" id="GO:0051787">
    <property type="term" value="F:misfolded protein binding"/>
    <property type="evidence" value="ECO:0007669"/>
    <property type="project" value="TreeGrafter"/>
</dbReference>
<dbReference type="InterPro" id="IPR013766">
    <property type="entry name" value="Thioredoxin_domain"/>
</dbReference>
<dbReference type="InterPro" id="IPR017937">
    <property type="entry name" value="Thioredoxin_CS"/>
</dbReference>
<feature type="domain" description="Thioredoxin" evidence="10">
    <location>
        <begin position="102"/>
        <end position="221"/>
    </location>
</feature>
<dbReference type="GO" id="GO:0016671">
    <property type="term" value="F:oxidoreductase activity, acting on a sulfur group of donors, disulfide as acceptor"/>
    <property type="evidence" value="ECO:0007669"/>
    <property type="project" value="TreeGrafter"/>
</dbReference>
<organism evidence="11 12">
    <name type="scientific">Pocillopora meandrina</name>
    <dbReference type="NCBI Taxonomy" id="46732"/>
    <lineage>
        <taxon>Eukaryota</taxon>
        <taxon>Metazoa</taxon>
        <taxon>Cnidaria</taxon>
        <taxon>Anthozoa</taxon>
        <taxon>Hexacorallia</taxon>
        <taxon>Scleractinia</taxon>
        <taxon>Astrocoeniina</taxon>
        <taxon>Pocilloporidae</taxon>
        <taxon>Pocillopora</taxon>
    </lineage>
</organism>
<dbReference type="PANTHER" id="PTHR44340">
    <property type="entry name" value="DNAJ HOMOLOG SUBFAMILY C MEMBER 10"/>
    <property type="match status" value="1"/>
</dbReference>
<evidence type="ECO:0000256" key="3">
    <source>
        <dbReference type="ARBA" id="ARBA00020921"/>
    </source>
</evidence>
<evidence type="ECO:0000256" key="4">
    <source>
        <dbReference type="ARBA" id="ARBA00023006"/>
    </source>
</evidence>
<dbReference type="PANTHER" id="PTHR44340:SF1">
    <property type="entry name" value="DNAJ HOMOLOG SUBFAMILY C MEMBER 10"/>
    <property type="match status" value="1"/>
</dbReference>
<evidence type="ECO:0000259" key="9">
    <source>
        <dbReference type="PROSITE" id="PS50076"/>
    </source>
</evidence>
<dbReference type="Pfam" id="PF00085">
    <property type="entry name" value="Thioredoxin"/>
    <property type="match status" value="4"/>
</dbReference>
<feature type="chain" id="PRO_5043740099" description="DnaJ homolog subfamily C member 10" evidence="8">
    <location>
        <begin position="21"/>
        <end position="801"/>
    </location>
</feature>
<dbReference type="FunFam" id="1.10.287.110:FF:000029">
    <property type="entry name" value="DnaJ homolog subfamily C member 10"/>
    <property type="match status" value="1"/>
</dbReference>
<dbReference type="CDD" id="cd06257">
    <property type="entry name" value="DnaJ"/>
    <property type="match status" value="1"/>
</dbReference>
<dbReference type="InterPro" id="IPR018253">
    <property type="entry name" value="DnaJ_domain_CS"/>
</dbReference>
<keyword evidence="4" id="KW-0072">Autophagy</keyword>
<dbReference type="Gene3D" id="1.10.287.110">
    <property type="entry name" value="DnaJ domain"/>
    <property type="match status" value="1"/>
</dbReference>
<comment type="function">
    <text evidence="5">Plays an important role in regulating the size of autophagosomes during the formation process.</text>
</comment>
<feature type="compositionally biased region" description="Basic residues" evidence="7">
    <location>
        <begin position="777"/>
        <end position="795"/>
    </location>
</feature>
<dbReference type="SUPFAM" id="SSF52833">
    <property type="entry name" value="Thioredoxin-like"/>
    <property type="match status" value="6"/>
</dbReference>
<sequence>MNSPVLFILFSSFLYCPVLSEDYYELLGIDRDASHKDIRKAFKKLALKLHPDKNKDDPKAHDKFTVINKAYEVLKDEELRKKYDLYGEEGLKDDHFGGGHYQSWNYFNEEFGIYDDDPEIITLSHSDFEVSVDGSEDIWFINFYSPFCSHCHDLAPTWREVARELEGVIRFGAVNCQEEWNLCRRQGIPSYPSLVLYPTHEFHRGPRNTEALVKFILDNLEVNLFDLWEGNFEKQINKGNEPWLIDFCVAGGDCLDSDTRIKLSAILDNLVNIGTIDCEASSQLCKDVGYSDDLVYFKGDVEPGKGEVIDSLDAHEIVSMILKKLPDPVNIDLKKFEELREELSRTTDLPWVLHFDRGPMNSMEIRKLPAFTSDINVGHVDCSKEVEICRRVHIRKFPMVALFKIHGYYEWHHGRFTAHDIAVFAKESASSSVQTLGPEDFPAKITKPNQPFFVDFFAPWCPPCMRLLPEYRKAARSFEDHEVGFGTVDCTIHSNLCHMYNIRSYPTTILYNNSLPHQFTGHHTAADLVEFIENTMKPSVVQLTPETFKSLVGERKNGETWLVDFYAPWCGPCNELAPDWNKLAKQMQGEAGVGSVDCQKYRSFCQEQGVNSYPTIRLYPHYSQGSRNYVGHRGWRDVDSLYSWAFKYLPSLVTQLNYQAFMDNVVDSEDPWIIDFYAPWCGHCIQFAPHYEKVAKLLEGHVKTGKVDCEQEYHLCSEADVRAYPTVKLYLGSPGSGMNQPVNGHMNIDSQNPNEIRDIVLQAVEEYKADLEDEKRKKTKAKTKTKKKSKKKKNTPVHDEF</sequence>
<evidence type="ECO:0000256" key="5">
    <source>
        <dbReference type="ARBA" id="ARBA00035002"/>
    </source>
</evidence>
<dbReference type="SUPFAM" id="SSF46565">
    <property type="entry name" value="Chaperone J-domain"/>
    <property type="match status" value="1"/>
</dbReference>
<dbReference type="InterPro" id="IPR052460">
    <property type="entry name" value="ER_disulfide_reductase"/>
</dbReference>
<evidence type="ECO:0000259" key="10">
    <source>
        <dbReference type="PROSITE" id="PS51352"/>
    </source>
</evidence>
<dbReference type="GO" id="GO:0036498">
    <property type="term" value="P:IRE1-mediated unfolded protein response"/>
    <property type="evidence" value="ECO:0007669"/>
    <property type="project" value="TreeGrafter"/>
</dbReference>
<proteinExistence type="predicted"/>
<dbReference type="PRINTS" id="PR00421">
    <property type="entry name" value="THIOREDOXIN"/>
</dbReference>
<dbReference type="FunFam" id="3.40.30.10:FF:000087">
    <property type="entry name" value="DnaJ homolog subfamily C member 10"/>
    <property type="match status" value="1"/>
</dbReference>
<accession>A0AAU9X2L7</accession>
<name>A0AAU9X2L7_9CNID</name>
<dbReference type="Proteomes" id="UP001159428">
    <property type="component" value="Unassembled WGS sequence"/>
</dbReference>